<dbReference type="Gene3D" id="3.40.50.1100">
    <property type="match status" value="2"/>
</dbReference>
<comment type="caution">
    <text evidence="14">The sequence shown here is derived from an EMBL/GenBank/DDBJ whole genome shotgun (WGS) entry which is preliminary data.</text>
</comment>
<comment type="subunit">
    <text evidence="5 12">Tetramer of two alpha and two beta chains.</text>
</comment>
<evidence type="ECO:0000256" key="4">
    <source>
        <dbReference type="ARBA" id="ARBA00009982"/>
    </source>
</evidence>
<keyword evidence="9 12" id="KW-0057">Aromatic amino acid biosynthesis</keyword>
<dbReference type="AlphaFoldDB" id="A0A2H0E0W0"/>
<dbReference type="Pfam" id="PF00291">
    <property type="entry name" value="PALP"/>
    <property type="match status" value="1"/>
</dbReference>
<evidence type="ECO:0000256" key="10">
    <source>
        <dbReference type="ARBA" id="ARBA00023239"/>
    </source>
</evidence>
<sequence>MKPVQQFLNINYYLRKYLGELPEPALHPGTKQPIGPADLAAIFPMELIKQEVSLEEFIDIPDAVLDIYQKFRPTTLIRAKGLEKFLKTPARIYYKNEAVTLSGSHKINTALVQAYYNKQAGIKRLVTETGAGQWGSALSIACSLFGLKCLVYMVKVSFEQKPQRRTIMETFGAKVLASPSTTTNAGKGFLAKNPNTSGSLGMAISEAIETAAGDKQSNYALGSVLNHVLLHQTVVGQEVRQQLKDLGEKPQVMIGCCGGGSNFAGFAFPLLADQLAGKIKGVRFVGVEPDACPSMTKGEFRYDHGDTAKMTPLLKMETLGCDFVPSPIHAGGLRYHGIAPQLAFLHQRKLIETRAYDQLSCFKAAQIFAQGEGIIPAPESSHAIKAAIDEAMRCQRQRRAETIVFNLSGHGLLDLKGYEDFLAGKLK</sequence>
<evidence type="ECO:0000256" key="11">
    <source>
        <dbReference type="ARBA" id="ARBA00049047"/>
    </source>
</evidence>
<comment type="similarity">
    <text evidence="4 12">Belongs to the TrpB family.</text>
</comment>
<proteinExistence type="inferred from homology"/>
<evidence type="ECO:0000256" key="8">
    <source>
        <dbReference type="ARBA" id="ARBA00022898"/>
    </source>
</evidence>
<dbReference type="HAMAP" id="MF_00133">
    <property type="entry name" value="Trp_synth_beta"/>
    <property type="match status" value="1"/>
</dbReference>
<evidence type="ECO:0000259" key="13">
    <source>
        <dbReference type="Pfam" id="PF00291"/>
    </source>
</evidence>
<evidence type="ECO:0000256" key="9">
    <source>
        <dbReference type="ARBA" id="ARBA00023141"/>
    </source>
</evidence>
<dbReference type="GO" id="GO:0005737">
    <property type="term" value="C:cytoplasm"/>
    <property type="evidence" value="ECO:0007669"/>
    <property type="project" value="TreeGrafter"/>
</dbReference>
<feature type="domain" description="Tryptophan synthase beta chain-like PALP" evidence="13">
    <location>
        <begin position="69"/>
        <end position="409"/>
    </location>
</feature>
<comment type="function">
    <text evidence="2 12">The beta subunit is responsible for the synthesis of L-tryptophan from indole and L-serine.</text>
</comment>
<comment type="cofactor">
    <cofactor evidence="1 12">
        <name>pyridoxal 5'-phosphate</name>
        <dbReference type="ChEBI" id="CHEBI:597326"/>
    </cofactor>
</comment>
<dbReference type="SUPFAM" id="SSF53686">
    <property type="entry name" value="Tryptophan synthase beta subunit-like PLP-dependent enzymes"/>
    <property type="match status" value="1"/>
</dbReference>
<dbReference type="PANTHER" id="PTHR48077">
    <property type="entry name" value="TRYPTOPHAN SYNTHASE-RELATED"/>
    <property type="match status" value="1"/>
</dbReference>
<gene>
    <name evidence="12" type="primary">trpB</name>
    <name evidence="14" type="ORF">COW80_03380</name>
</gene>
<evidence type="ECO:0000256" key="12">
    <source>
        <dbReference type="HAMAP-Rule" id="MF_00133"/>
    </source>
</evidence>
<feature type="modified residue" description="N6-(pyridoxal phosphate)lysine" evidence="12">
    <location>
        <position position="106"/>
    </location>
</feature>
<dbReference type="GO" id="GO:0030170">
    <property type="term" value="F:pyridoxal phosphate binding"/>
    <property type="evidence" value="ECO:0007669"/>
    <property type="project" value="InterPro"/>
</dbReference>
<dbReference type="Proteomes" id="UP000229981">
    <property type="component" value="Unassembled WGS sequence"/>
</dbReference>
<evidence type="ECO:0000256" key="3">
    <source>
        <dbReference type="ARBA" id="ARBA00004733"/>
    </source>
</evidence>
<evidence type="ECO:0000256" key="6">
    <source>
        <dbReference type="ARBA" id="ARBA00022605"/>
    </source>
</evidence>
<evidence type="ECO:0000256" key="1">
    <source>
        <dbReference type="ARBA" id="ARBA00001933"/>
    </source>
</evidence>
<evidence type="ECO:0000256" key="7">
    <source>
        <dbReference type="ARBA" id="ARBA00022822"/>
    </source>
</evidence>
<keyword evidence="10 12" id="KW-0456">Lyase</keyword>
<evidence type="ECO:0000256" key="2">
    <source>
        <dbReference type="ARBA" id="ARBA00002786"/>
    </source>
</evidence>
<comment type="catalytic activity">
    <reaction evidence="11 12">
        <text>(1S,2R)-1-C-(indol-3-yl)glycerol 3-phosphate + L-serine = D-glyceraldehyde 3-phosphate + L-tryptophan + H2O</text>
        <dbReference type="Rhea" id="RHEA:10532"/>
        <dbReference type="ChEBI" id="CHEBI:15377"/>
        <dbReference type="ChEBI" id="CHEBI:33384"/>
        <dbReference type="ChEBI" id="CHEBI:57912"/>
        <dbReference type="ChEBI" id="CHEBI:58866"/>
        <dbReference type="ChEBI" id="CHEBI:59776"/>
        <dbReference type="EC" id="4.2.1.20"/>
    </reaction>
</comment>
<keyword evidence="8 12" id="KW-0663">Pyridoxal phosphate</keyword>
<dbReference type="GO" id="GO:0004834">
    <property type="term" value="F:tryptophan synthase activity"/>
    <property type="evidence" value="ECO:0007669"/>
    <property type="project" value="UniProtKB-UniRule"/>
</dbReference>
<dbReference type="UniPathway" id="UPA00035">
    <property type="reaction ID" value="UER00044"/>
</dbReference>
<dbReference type="PIRSF" id="PIRSF001413">
    <property type="entry name" value="Trp_syn_beta"/>
    <property type="match status" value="1"/>
</dbReference>
<dbReference type="InterPro" id="IPR023026">
    <property type="entry name" value="Trp_synth_beta/beta-like"/>
</dbReference>
<evidence type="ECO:0000313" key="15">
    <source>
        <dbReference type="Proteomes" id="UP000229981"/>
    </source>
</evidence>
<name>A0A2H0E0W0_9BACT</name>
<dbReference type="NCBIfam" id="NF009057">
    <property type="entry name" value="PRK12391.1"/>
    <property type="match status" value="1"/>
</dbReference>
<dbReference type="GO" id="GO:0052684">
    <property type="term" value="F:L-serine hydro-lyase (adding indole, L-tryptophan-forming) activity"/>
    <property type="evidence" value="ECO:0007669"/>
    <property type="project" value="TreeGrafter"/>
</dbReference>
<accession>A0A2H0E0W0</accession>
<keyword evidence="7 12" id="KW-0822">Tryptophan biosynthesis</keyword>
<protein>
    <recommendedName>
        <fullName evidence="12">Tryptophan synthase beta chain</fullName>
        <ecNumber evidence="12">4.2.1.20</ecNumber>
    </recommendedName>
</protein>
<dbReference type="InterPro" id="IPR001926">
    <property type="entry name" value="TrpB-like_PALP"/>
</dbReference>
<dbReference type="PANTHER" id="PTHR48077:SF6">
    <property type="entry name" value="TRYPTOPHAN SYNTHASE"/>
    <property type="match status" value="1"/>
</dbReference>
<comment type="pathway">
    <text evidence="3 12">Amino-acid biosynthesis; L-tryptophan biosynthesis; L-tryptophan from chorismate: step 5/5.</text>
</comment>
<dbReference type="EC" id="4.2.1.20" evidence="12"/>
<keyword evidence="6 12" id="KW-0028">Amino-acid biosynthesis</keyword>
<dbReference type="InterPro" id="IPR006316">
    <property type="entry name" value="Trp_synth_b-like"/>
</dbReference>
<dbReference type="EMBL" id="PCTU01000085">
    <property type="protein sequence ID" value="PIP87891.1"/>
    <property type="molecule type" value="Genomic_DNA"/>
</dbReference>
<evidence type="ECO:0000313" key="14">
    <source>
        <dbReference type="EMBL" id="PIP87891.1"/>
    </source>
</evidence>
<organism evidence="14 15">
    <name type="scientific">Candidatus Beckwithbacteria bacterium CG22_combo_CG10-13_8_21_14_all_01_47_9</name>
    <dbReference type="NCBI Taxonomy" id="1974496"/>
    <lineage>
        <taxon>Bacteria</taxon>
        <taxon>Candidatus Beckwithiibacteriota</taxon>
    </lineage>
</organism>
<dbReference type="InterPro" id="IPR036052">
    <property type="entry name" value="TrpB-like_PALP_sf"/>
</dbReference>
<evidence type="ECO:0000256" key="5">
    <source>
        <dbReference type="ARBA" id="ARBA00011270"/>
    </source>
</evidence>
<reference evidence="14 15" key="1">
    <citation type="submission" date="2017-09" db="EMBL/GenBank/DDBJ databases">
        <title>Depth-based differentiation of microbial function through sediment-hosted aquifers and enrichment of novel symbionts in the deep terrestrial subsurface.</title>
        <authorList>
            <person name="Probst A.J."/>
            <person name="Ladd B."/>
            <person name="Jarett J.K."/>
            <person name="Geller-Mcgrath D.E."/>
            <person name="Sieber C.M."/>
            <person name="Emerson J.B."/>
            <person name="Anantharaman K."/>
            <person name="Thomas B.C."/>
            <person name="Malmstrom R."/>
            <person name="Stieglmeier M."/>
            <person name="Klingl A."/>
            <person name="Woyke T."/>
            <person name="Ryan C.M."/>
            <person name="Banfield J.F."/>
        </authorList>
    </citation>
    <scope>NUCLEOTIDE SEQUENCE [LARGE SCALE GENOMIC DNA]</scope>
    <source>
        <strain evidence="14">CG22_combo_CG10-13_8_21_14_all_01_47_9</strain>
    </source>
</reference>
<dbReference type="NCBIfam" id="TIGR01415">
    <property type="entry name" value="trpB_rel"/>
    <property type="match status" value="1"/>
</dbReference>
<dbReference type="PIRSF" id="PIRSF500824">
    <property type="entry name" value="TrpB_prok"/>
    <property type="match status" value="1"/>
</dbReference>